<protein>
    <submittedName>
        <fullName evidence="2">Uncharacterized protein</fullName>
    </submittedName>
</protein>
<feature type="region of interest" description="Disordered" evidence="1">
    <location>
        <begin position="1"/>
        <end position="20"/>
    </location>
</feature>
<keyword evidence="3" id="KW-1185">Reference proteome</keyword>
<dbReference type="EMBL" id="JAWWNJ010000131">
    <property type="protein sequence ID" value="KAK6987559.1"/>
    <property type="molecule type" value="Genomic_DNA"/>
</dbReference>
<accession>A0AAV9ZMA9</accession>
<comment type="caution">
    <text evidence="2">The sequence shown here is derived from an EMBL/GenBank/DDBJ whole genome shotgun (WGS) entry which is preliminary data.</text>
</comment>
<feature type="non-terminal residue" evidence="2">
    <location>
        <position position="1"/>
    </location>
</feature>
<sequence length="227" mass="25225">TKTPDKNINKYSAQADRRTRHHSHAPLPLYLLYSELLRPKSLYYALAIRTNAKRHTIAARRFSVLIIPHINRHTYPSGSKLGLSWPSQINSKFNRLCTDPRSGASQLRNSTTTVTSACCLSCCFPLLVFPSCQRRPPTRLPIALLVPLPPLFSLYPPTPSSSFHAPKPSQPTHPSRRLPQWSPFNTLRTTRPALTTSSIQSPCLSCSLLGSPPSRRLCAPRPCAVPG</sequence>
<dbReference type="AlphaFoldDB" id="A0AAV9ZMA9"/>
<proteinExistence type="predicted"/>
<feature type="region of interest" description="Disordered" evidence="1">
    <location>
        <begin position="159"/>
        <end position="183"/>
    </location>
</feature>
<dbReference type="Proteomes" id="UP001362999">
    <property type="component" value="Unassembled WGS sequence"/>
</dbReference>
<gene>
    <name evidence="2" type="ORF">R3P38DRAFT_3291933</name>
</gene>
<evidence type="ECO:0000313" key="3">
    <source>
        <dbReference type="Proteomes" id="UP001362999"/>
    </source>
</evidence>
<name>A0AAV9ZMA9_9AGAR</name>
<reference evidence="2 3" key="1">
    <citation type="journal article" date="2024" name="J Genomics">
        <title>Draft genome sequencing and assembly of Favolaschia claudopus CIRM-BRFM 2984 isolated from oak limbs.</title>
        <authorList>
            <person name="Navarro D."/>
            <person name="Drula E."/>
            <person name="Chaduli D."/>
            <person name="Cazenave R."/>
            <person name="Ahrendt S."/>
            <person name="Wang J."/>
            <person name="Lipzen A."/>
            <person name="Daum C."/>
            <person name="Barry K."/>
            <person name="Grigoriev I.V."/>
            <person name="Favel A."/>
            <person name="Rosso M.N."/>
            <person name="Martin F."/>
        </authorList>
    </citation>
    <scope>NUCLEOTIDE SEQUENCE [LARGE SCALE GENOMIC DNA]</scope>
    <source>
        <strain evidence="2 3">CIRM-BRFM 2984</strain>
    </source>
</reference>
<evidence type="ECO:0000313" key="2">
    <source>
        <dbReference type="EMBL" id="KAK6987559.1"/>
    </source>
</evidence>
<evidence type="ECO:0000256" key="1">
    <source>
        <dbReference type="SAM" id="MobiDB-lite"/>
    </source>
</evidence>
<organism evidence="2 3">
    <name type="scientific">Favolaschia claudopus</name>
    <dbReference type="NCBI Taxonomy" id="2862362"/>
    <lineage>
        <taxon>Eukaryota</taxon>
        <taxon>Fungi</taxon>
        <taxon>Dikarya</taxon>
        <taxon>Basidiomycota</taxon>
        <taxon>Agaricomycotina</taxon>
        <taxon>Agaricomycetes</taxon>
        <taxon>Agaricomycetidae</taxon>
        <taxon>Agaricales</taxon>
        <taxon>Marasmiineae</taxon>
        <taxon>Mycenaceae</taxon>
        <taxon>Favolaschia</taxon>
    </lineage>
</organism>